<dbReference type="Proteomes" id="UP000325385">
    <property type="component" value="Chromosome"/>
</dbReference>
<sequence>MRNIVGLLALFAVCACKSEPTFDERYEAAQEQITDKAEELDRDLDTPSAAETEVAKENKSKN</sequence>
<evidence type="ECO:0000313" key="2">
    <source>
        <dbReference type="EMBL" id="QFI62700.1"/>
    </source>
</evidence>
<gene>
    <name evidence="2" type="ORF">D0Y83_04985</name>
</gene>
<feature type="region of interest" description="Disordered" evidence="1">
    <location>
        <begin position="37"/>
        <end position="62"/>
    </location>
</feature>
<evidence type="ECO:0000256" key="1">
    <source>
        <dbReference type="SAM" id="MobiDB-lite"/>
    </source>
</evidence>
<dbReference type="GeneID" id="69696640"/>
<dbReference type="EMBL" id="CP032228">
    <property type="protein sequence ID" value="QFI62700.1"/>
    <property type="molecule type" value="Genomic_DNA"/>
</dbReference>
<name>A0A5P6N9L2_9SPHN</name>
<evidence type="ECO:0008006" key="4">
    <source>
        <dbReference type="Google" id="ProtNLM"/>
    </source>
</evidence>
<protein>
    <recommendedName>
        <fullName evidence="4">Lipoprotein</fullName>
    </recommendedName>
</protein>
<evidence type="ECO:0000313" key="3">
    <source>
        <dbReference type="Proteomes" id="UP000325385"/>
    </source>
</evidence>
<proteinExistence type="predicted"/>
<feature type="compositionally biased region" description="Basic and acidic residues" evidence="1">
    <location>
        <begin position="53"/>
        <end position="62"/>
    </location>
</feature>
<reference evidence="3" key="1">
    <citation type="submission" date="2018-09" db="EMBL/GenBank/DDBJ databases">
        <title>Nocardia yunnanensis sp. nov., an actinomycete isolated from a soil sample.</title>
        <authorList>
            <person name="Zhang J."/>
        </authorList>
    </citation>
    <scope>NUCLEOTIDE SEQUENCE [LARGE SCALE GENOMIC DNA]</scope>
    <source>
        <strain evidence="3">21-3</strain>
    </source>
</reference>
<accession>A0A5P6N9L2</accession>
<dbReference type="RefSeq" id="WP_151885172.1">
    <property type="nucleotide sequence ID" value="NZ_CP032228.1"/>
</dbReference>
<dbReference type="AlphaFoldDB" id="A0A5P6N9L2"/>
<organism evidence="2 3">
    <name type="scientific">Qipengyuania flava</name>
    <dbReference type="NCBI Taxonomy" id="192812"/>
    <lineage>
        <taxon>Bacteria</taxon>
        <taxon>Pseudomonadati</taxon>
        <taxon>Pseudomonadota</taxon>
        <taxon>Alphaproteobacteria</taxon>
        <taxon>Sphingomonadales</taxon>
        <taxon>Erythrobacteraceae</taxon>
        <taxon>Qipengyuania</taxon>
    </lineage>
</organism>
<dbReference type="PROSITE" id="PS51257">
    <property type="entry name" value="PROKAR_LIPOPROTEIN"/>
    <property type="match status" value="1"/>
</dbReference>